<evidence type="ECO:0000313" key="5">
    <source>
        <dbReference type="EMBL" id="KAH7366091.1"/>
    </source>
</evidence>
<dbReference type="AlphaFoldDB" id="A0A8T2SQ37"/>
<keyword evidence="6" id="KW-1185">Reference proteome</keyword>
<evidence type="ECO:0000256" key="1">
    <source>
        <dbReference type="ARBA" id="ARBA00011062"/>
    </source>
</evidence>
<name>A0A8T2SQ37_CERRI</name>
<gene>
    <name evidence="5" type="ORF">KP509_18G063200</name>
</gene>
<evidence type="ECO:0000313" key="6">
    <source>
        <dbReference type="Proteomes" id="UP000825935"/>
    </source>
</evidence>
<evidence type="ECO:0000256" key="3">
    <source>
        <dbReference type="ARBA" id="ARBA00022801"/>
    </source>
</evidence>
<dbReference type="Pfam" id="PF01975">
    <property type="entry name" value="SurE"/>
    <property type="match status" value="1"/>
</dbReference>
<dbReference type="InterPro" id="IPR036523">
    <property type="entry name" value="SurE-like_sf"/>
</dbReference>
<dbReference type="InterPro" id="IPR002828">
    <property type="entry name" value="SurE-like_Pase/nucleotidase"/>
</dbReference>
<dbReference type="Proteomes" id="UP000825935">
    <property type="component" value="Chromosome 18"/>
</dbReference>
<keyword evidence="3" id="KW-0378">Hydrolase</keyword>
<dbReference type="GO" id="GO:0008252">
    <property type="term" value="F:nucleotidase activity"/>
    <property type="evidence" value="ECO:0007669"/>
    <property type="project" value="InterPro"/>
</dbReference>
<evidence type="ECO:0000256" key="2">
    <source>
        <dbReference type="ARBA" id="ARBA00022723"/>
    </source>
</evidence>
<dbReference type="InterPro" id="IPR030048">
    <property type="entry name" value="SurE"/>
</dbReference>
<protein>
    <recommendedName>
        <fullName evidence="4">Survival protein SurE-like phosphatase/nucleotidase domain-containing protein</fullName>
    </recommendedName>
</protein>
<dbReference type="GO" id="GO:0046872">
    <property type="term" value="F:metal ion binding"/>
    <property type="evidence" value="ECO:0007669"/>
    <property type="project" value="UniProtKB-KW"/>
</dbReference>
<dbReference type="PANTHER" id="PTHR30457">
    <property type="entry name" value="5'-NUCLEOTIDASE SURE"/>
    <property type="match status" value="1"/>
</dbReference>
<reference evidence="5" key="1">
    <citation type="submission" date="2021-08" db="EMBL/GenBank/DDBJ databases">
        <title>WGS assembly of Ceratopteris richardii.</title>
        <authorList>
            <person name="Marchant D.B."/>
            <person name="Chen G."/>
            <person name="Jenkins J."/>
            <person name="Shu S."/>
            <person name="Leebens-Mack J."/>
            <person name="Grimwood J."/>
            <person name="Schmutz J."/>
            <person name="Soltis P."/>
            <person name="Soltis D."/>
            <person name="Chen Z.-H."/>
        </authorList>
    </citation>
    <scope>NUCLEOTIDE SEQUENCE</scope>
    <source>
        <strain evidence="5">Whitten #5841</strain>
        <tissue evidence="5">Leaf</tissue>
    </source>
</reference>
<keyword evidence="2" id="KW-0479">Metal-binding</keyword>
<dbReference type="EMBL" id="CM035423">
    <property type="protein sequence ID" value="KAH7366091.1"/>
    <property type="molecule type" value="Genomic_DNA"/>
</dbReference>
<dbReference type="PANTHER" id="PTHR30457:SF0">
    <property type="entry name" value="PHOSPHATASE, PUTATIVE (AFU_ORTHOLOGUE AFUA_4G01070)-RELATED"/>
    <property type="match status" value="1"/>
</dbReference>
<dbReference type="NCBIfam" id="TIGR00087">
    <property type="entry name" value="surE"/>
    <property type="match status" value="1"/>
</dbReference>
<dbReference type="SUPFAM" id="SSF64167">
    <property type="entry name" value="SurE-like"/>
    <property type="match status" value="1"/>
</dbReference>
<dbReference type="OrthoDB" id="202825at2759"/>
<dbReference type="OMA" id="CNCGYDI"/>
<comment type="similarity">
    <text evidence="1">Belongs to the SurE nucleotidase family.</text>
</comment>
<dbReference type="Gene3D" id="3.40.1210.10">
    <property type="entry name" value="Survival protein SurE-like phosphatase/nucleotidase"/>
    <property type="match status" value="1"/>
</dbReference>
<comment type="caution">
    <text evidence="5">The sequence shown here is derived from an EMBL/GenBank/DDBJ whole genome shotgun (WGS) entry which is preliminary data.</text>
</comment>
<proteinExistence type="inferred from homology"/>
<evidence type="ECO:0000259" key="4">
    <source>
        <dbReference type="Pfam" id="PF01975"/>
    </source>
</evidence>
<sequence length="325" mass="34732">MGISEDFRGSAVGESKELPWVLVTNDDGIYAPGIRALVSALVDSGMCRVFVCAPDRERSAASHVMTVYESLSASAIDIKGAVAYAVSGTPADCVSLTLSGVLSPPIKPALVLSGINKGCNCGYHIFYSGTLAGAREAVIVGVPAIALSLDWKRAQSHGTDFDVAASISLPLIKSALHYLENGGFSKDLFLNINIPTVPSDHKGFKVTKQGIARYPVRWLPVSPPGKGSSVPTLEGQTTKSLYDNDTQKDETVLVPDNTSDTDHQKLHFHIDYTLGDKLDMDSDFDFGAVRNEFVAVSPLALVSDDYNEYYSQVAAWVATLNSVGL</sequence>
<accession>A0A8T2SQ37</accession>
<organism evidence="5 6">
    <name type="scientific">Ceratopteris richardii</name>
    <name type="common">Triangle waterfern</name>
    <dbReference type="NCBI Taxonomy" id="49495"/>
    <lineage>
        <taxon>Eukaryota</taxon>
        <taxon>Viridiplantae</taxon>
        <taxon>Streptophyta</taxon>
        <taxon>Embryophyta</taxon>
        <taxon>Tracheophyta</taxon>
        <taxon>Polypodiopsida</taxon>
        <taxon>Polypodiidae</taxon>
        <taxon>Polypodiales</taxon>
        <taxon>Pteridineae</taxon>
        <taxon>Pteridaceae</taxon>
        <taxon>Parkerioideae</taxon>
        <taxon>Ceratopteris</taxon>
    </lineage>
</organism>
<dbReference type="HAMAP" id="MF_00060">
    <property type="entry name" value="SurE"/>
    <property type="match status" value="1"/>
</dbReference>
<feature type="domain" description="Survival protein SurE-like phosphatase/nucleotidase" evidence="4">
    <location>
        <begin position="21"/>
        <end position="214"/>
    </location>
</feature>